<feature type="domain" description="Crinkler effector protein N-terminal" evidence="5">
    <location>
        <begin position="33"/>
        <end position="158"/>
    </location>
</feature>
<evidence type="ECO:0000256" key="4">
    <source>
        <dbReference type="SAM" id="MobiDB-lite"/>
    </source>
</evidence>
<dbReference type="PANTHER" id="PTHR33129">
    <property type="entry name" value="PROTEIN KINASE DOMAIN-CONTAINING PROTEIN-RELATED"/>
    <property type="match status" value="1"/>
</dbReference>
<dbReference type="PANTHER" id="PTHR33129:SF1">
    <property type="entry name" value="ATP-BINDING PROTEIN"/>
    <property type="match status" value="1"/>
</dbReference>
<gene>
    <name evidence="6" type="ORF">RCL2_002188900</name>
</gene>
<name>A0A8H3LY57_9GLOM</name>
<dbReference type="EMBL" id="BLAL01000241">
    <property type="protein sequence ID" value="GES95207.1"/>
    <property type="molecule type" value="Genomic_DNA"/>
</dbReference>
<evidence type="ECO:0000256" key="1">
    <source>
        <dbReference type="ARBA" id="ARBA00004340"/>
    </source>
</evidence>
<dbReference type="InterPro" id="IPR045379">
    <property type="entry name" value="Crinkler_N"/>
</dbReference>
<dbReference type="OrthoDB" id="19861at2759"/>
<feature type="region of interest" description="Disordered" evidence="4">
    <location>
        <begin position="160"/>
        <end position="185"/>
    </location>
</feature>
<evidence type="ECO:0000313" key="7">
    <source>
        <dbReference type="Proteomes" id="UP000615446"/>
    </source>
</evidence>
<proteinExistence type="predicted"/>
<comment type="caution">
    <text evidence="6">The sequence shown here is derived from an EMBL/GenBank/DDBJ whole genome shotgun (WGS) entry which is preliminary data.</text>
</comment>
<dbReference type="Pfam" id="PF20147">
    <property type="entry name" value="Crinkler"/>
    <property type="match status" value="1"/>
</dbReference>
<protein>
    <submittedName>
        <fullName evidence="6">Crinkler (CRN) family protein, putative</fullName>
    </submittedName>
</protein>
<dbReference type="GO" id="GO:0005576">
    <property type="term" value="C:extracellular region"/>
    <property type="evidence" value="ECO:0007669"/>
    <property type="project" value="UniProtKB-SubCell"/>
</dbReference>
<dbReference type="InterPro" id="IPR052980">
    <property type="entry name" value="Crinkler_effector"/>
</dbReference>
<accession>A0A8H3LY57</accession>
<dbReference type="GO" id="GO:0043657">
    <property type="term" value="C:host cell"/>
    <property type="evidence" value="ECO:0007669"/>
    <property type="project" value="UniProtKB-SubCell"/>
</dbReference>
<sequence length="680" mass="79131">MSEKSDGLIKYELLNTHHEKRSFRSFFEMSLFSLFCVVLSNPLRDPFPIDISEINVIDDHHPRVSIEHLSVGHLKSLINNKKSLVSDSDNLTLWNVEGLAEGNDKWGILEQIVTKELNNETSTKQKLKELGAKVLNSSRLVKNIFSVVPKEHVHIIVETSPPATTEQRPTKRLKSESESETGVGDPSFNDLLEVVSHLKRKLNWEGGDFIEHPTGKDLPIVQQPKLYIRQDYKELYEIVNNKELDPKFLINGTSGIGKSCFLLYLLIRILCSSDDATIIFQTTQSNIFYCFKKSKLDVGLFEDISYYLYDPDTWYLADAIPPRPKLRARTVLAVSPVSYKENKNFDEFSKVVVNKYCMAPWIMSELEVCREHIFPDVPKDLMLKLYDKAGGVPRYVLEMPKTQTKQNDSEEIIIQKSLSRIKGSILSIANFNELLLCFTNKADYVKISSCIIHRWPDSSYDYDNHSLHWASNYIYEEIIVKLEQNRWDKLLQRIRNHFDPSNARGLLFETYVLNIFKQNDNFEIRCLQETENEERYLRILGFEKYTYIRTAEDLSKYNKDNIPIRPTVKNFGAVDLILTQDKIFQITVSNKHPIKQNEIVKVIQNMPAFKRGNKIRLFFVVPDDIYNGFTYQNYVTERKDKDKDIDDKDPDELMFRSVKQESPVLKFVEQWVLKVDLSVK</sequence>
<reference evidence="6" key="1">
    <citation type="submission" date="2019-10" db="EMBL/GenBank/DDBJ databases">
        <title>Conservation and host-specific expression of non-tandemly repeated heterogenous ribosome RNA gene in arbuscular mycorrhizal fungi.</title>
        <authorList>
            <person name="Maeda T."/>
            <person name="Kobayashi Y."/>
            <person name="Nakagawa T."/>
            <person name="Ezawa T."/>
            <person name="Yamaguchi K."/>
            <person name="Bino T."/>
            <person name="Nishimoto Y."/>
            <person name="Shigenobu S."/>
            <person name="Kawaguchi M."/>
        </authorList>
    </citation>
    <scope>NUCLEOTIDE SEQUENCE</scope>
    <source>
        <strain evidence="6">HR1</strain>
    </source>
</reference>
<keyword evidence="3" id="KW-0964">Secreted</keyword>
<evidence type="ECO:0000256" key="2">
    <source>
        <dbReference type="ARBA" id="ARBA00004613"/>
    </source>
</evidence>
<comment type="subcellular location">
    <subcellularLocation>
        <location evidence="1">Host cell</location>
    </subcellularLocation>
    <subcellularLocation>
        <location evidence="2">Secreted</location>
    </subcellularLocation>
</comment>
<evidence type="ECO:0000313" key="6">
    <source>
        <dbReference type="EMBL" id="GES95207.1"/>
    </source>
</evidence>
<dbReference type="AlphaFoldDB" id="A0A8H3LY57"/>
<evidence type="ECO:0000259" key="5">
    <source>
        <dbReference type="Pfam" id="PF20147"/>
    </source>
</evidence>
<dbReference type="Proteomes" id="UP000615446">
    <property type="component" value="Unassembled WGS sequence"/>
</dbReference>
<evidence type="ECO:0000256" key="3">
    <source>
        <dbReference type="ARBA" id="ARBA00022525"/>
    </source>
</evidence>
<organism evidence="6 7">
    <name type="scientific">Rhizophagus clarus</name>
    <dbReference type="NCBI Taxonomy" id="94130"/>
    <lineage>
        <taxon>Eukaryota</taxon>
        <taxon>Fungi</taxon>
        <taxon>Fungi incertae sedis</taxon>
        <taxon>Mucoromycota</taxon>
        <taxon>Glomeromycotina</taxon>
        <taxon>Glomeromycetes</taxon>
        <taxon>Glomerales</taxon>
        <taxon>Glomeraceae</taxon>
        <taxon>Rhizophagus</taxon>
    </lineage>
</organism>